<evidence type="ECO:0000256" key="1">
    <source>
        <dbReference type="ARBA" id="ARBA00004123"/>
    </source>
</evidence>
<dbReference type="Pfam" id="PF12937">
    <property type="entry name" value="F-box-like"/>
    <property type="match status" value="1"/>
</dbReference>
<feature type="compositionally biased region" description="Low complexity" evidence="4">
    <location>
        <begin position="437"/>
        <end position="457"/>
    </location>
</feature>
<reference evidence="7" key="1">
    <citation type="submission" date="2021-01" db="EMBL/GenBank/DDBJ databases">
        <authorList>
            <person name="Corre E."/>
            <person name="Pelletier E."/>
            <person name="Niang G."/>
            <person name="Scheremetjew M."/>
            <person name="Finn R."/>
            <person name="Kale V."/>
            <person name="Holt S."/>
            <person name="Cochrane G."/>
            <person name="Meng A."/>
            <person name="Brown T."/>
            <person name="Cohen L."/>
        </authorList>
    </citation>
    <scope>NUCLEOTIDE SEQUENCE</scope>
    <source>
        <strain evidence="7">308</strain>
    </source>
</reference>
<feature type="compositionally biased region" description="Polar residues" evidence="4">
    <location>
        <begin position="983"/>
        <end position="1004"/>
    </location>
</feature>
<protein>
    <recommendedName>
        <fullName evidence="8">CRC domain-containing protein</fullName>
    </recommendedName>
</protein>
<feature type="region of interest" description="Disordered" evidence="4">
    <location>
        <begin position="1209"/>
        <end position="1339"/>
    </location>
</feature>
<feature type="compositionally biased region" description="Polar residues" evidence="4">
    <location>
        <begin position="826"/>
        <end position="835"/>
    </location>
</feature>
<evidence type="ECO:0000313" key="7">
    <source>
        <dbReference type="EMBL" id="CAD8881744.1"/>
    </source>
</evidence>
<dbReference type="Pfam" id="PF03638">
    <property type="entry name" value="TCR"/>
    <property type="match status" value="2"/>
</dbReference>
<feature type="domain" description="CRC" evidence="6">
    <location>
        <begin position="1061"/>
        <end position="1179"/>
    </location>
</feature>
<dbReference type="GO" id="GO:0006355">
    <property type="term" value="P:regulation of DNA-templated transcription"/>
    <property type="evidence" value="ECO:0007669"/>
    <property type="project" value="TreeGrafter"/>
</dbReference>
<feature type="compositionally biased region" description="Basic and acidic residues" evidence="4">
    <location>
        <begin position="519"/>
        <end position="528"/>
    </location>
</feature>
<feature type="compositionally biased region" description="Polar residues" evidence="4">
    <location>
        <begin position="1044"/>
        <end position="1058"/>
    </location>
</feature>
<feature type="compositionally biased region" description="Polar residues" evidence="4">
    <location>
        <begin position="726"/>
        <end position="751"/>
    </location>
</feature>
<feature type="compositionally biased region" description="Low complexity" evidence="4">
    <location>
        <begin position="836"/>
        <end position="870"/>
    </location>
</feature>
<feature type="compositionally biased region" description="Low complexity" evidence="4">
    <location>
        <begin position="1290"/>
        <end position="1308"/>
    </location>
</feature>
<comment type="subcellular location">
    <subcellularLocation>
        <location evidence="1">Nucleus</location>
    </subcellularLocation>
</comment>
<feature type="compositionally biased region" description="Basic and acidic residues" evidence="4">
    <location>
        <begin position="233"/>
        <end position="253"/>
    </location>
</feature>
<feature type="compositionally biased region" description="Polar residues" evidence="4">
    <location>
        <begin position="560"/>
        <end position="581"/>
    </location>
</feature>
<dbReference type="PROSITE" id="PS51634">
    <property type="entry name" value="CRC"/>
    <property type="match status" value="1"/>
</dbReference>
<gene>
    <name evidence="7" type="ORF">CHYS00102_LOCUS8932</name>
</gene>
<dbReference type="GO" id="GO:0005634">
    <property type="term" value="C:nucleus"/>
    <property type="evidence" value="ECO:0007669"/>
    <property type="project" value="UniProtKB-SubCell"/>
</dbReference>
<feature type="compositionally biased region" description="Basic and acidic residues" evidence="4">
    <location>
        <begin position="677"/>
        <end position="687"/>
    </location>
</feature>
<feature type="compositionally biased region" description="Basic and acidic residues" evidence="4">
    <location>
        <begin position="77"/>
        <end position="94"/>
    </location>
</feature>
<feature type="compositionally biased region" description="Low complexity" evidence="4">
    <location>
        <begin position="396"/>
        <end position="409"/>
    </location>
</feature>
<evidence type="ECO:0000259" key="5">
    <source>
        <dbReference type="PROSITE" id="PS50181"/>
    </source>
</evidence>
<dbReference type="InterPro" id="IPR005172">
    <property type="entry name" value="CRC"/>
</dbReference>
<feature type="compositionally biased region" description="Low complexity" evidence="4">
    <location>
        <begin position="478"/>
        <end position="501"/>
    </location>
</feature>
<dbReference type="InterPro" id="IPR028307">
    <property type="entry name" value="Lin-54_fam"/>
</dbReference>
<feature type="region of interest" description="Disordered" evidence="4">
    <location>
        <begin position="1"/>
        <end position="581"/>
    </location>
</feature>
<feature type="compositionally biased region" description="Polar residues" evidence="4">
    <location>
        <begin position="884"/>
        <end position="901"/>
    </location>
</feature>
<dbReference type="PANTHER" id="PTHR12446:SF34">
    <property type="entry name" value="PROTEIN LIN-54 HOMOLOG"/>
    <property type="match status" value="1"/>
</dbReference>
<feature type="region of interest" description="Disordered" evidence="4">
    <location>
        <begin position="662"/>
        <end position="1064"/>
    </location>
</feature>
<dbReference type="PANTHER" id="PTHR12446">
    <property type="entry name" value="TESMIN/TSO1-RELATED"/>
    <property type="match status" value="1"/>
</dbReference>
<feature type="compositionally biased region" description="Basic and acidic residues" evidence="4">
    <location>
        <begin position="543"/>
        <end position="558"/>
    </location>
</feature>
<dbReference type="InterPro" id="IPR001810">
    <property type="entry name" value="F-box_dom"/>
</dbReference>
<dbReference type="Gene3D" id="1.20.1280.50">
    <property type="match status" value="1"/>
</dbReference>
<feature type="compositionally biased region" description="Low complexity" evidence="4">
    <location>
        <begin position="9"/>
        <end position="46"/>
    </location>
</feature>
<feature type="compositionally biased region" description="Basic and acidic residues" evidence="4">
    <location>
        <begin position="291"/>
        <end position="300"/>
    </location>
</feature>
<feature type="compositionally biased region" description="Low complexity" evidence="4">
    <location>
        <begin position="316"/>
        <end position="340"/>
    </location>
</feature>
<dbReference type="InterPro" id="IPR036047">
    <property type="entry name" value="F-box-like_dom_sf"/>
</dbReference>
<feature type="compositionally biased region" description="Polar residues" evidence="4">
    <location>
        <begin position="1235"/>
        <end position="1250"/>
    </location>
</feature>
<feature type="compositionally biased region" description="Pro residues" evidence="4">
    <location>
        <begin position="379"/>
        <end position="395"/>
    </location>
</feature>
<sequence>MTKSKIKQHSSSSPSPSRRLSSSDSNRNVSFSSSSSARGMSTRSSSKISNKADRNNPFHDEENLPPSPRRHRSGNIPKDKNDAWSVPKSDDRGHSSRGSMPPQSQFMSVEGTIDTSGKDAMISPTSRVEKNPFDPPRTILEYSPPKTKGDRISGHRGTDTDSSSSATTQRRSNKRPAASYDDVIAQSSPEGSNLPLHLSNHTPVSRGSSGNASTPSRYRSQTNSSQSQKRGSRGGDRNMGGDRDTDTDRDTDGGLHNSDMNTGEVEGDDAVFPSPPLKKRAYYGHGTSRGGIDRDRDDLQRANSQHGGGGGGGVSNNPNIPYNYDPNQQQRPSHQPQQHPHGPPPPPQLHPHGPPPPGWGNAAYGGSPLPHHPYAFYPYPGPPQGYPYPPQPGQPPYGQYPHPGYWGMPPVHPSPGGPIPRNQQNQSPMGGNAGYYGQQSSQRGSGSNNNSNDNSSNRHSLAQNYKLTPQDPCANDMSNQRSPSPSPQSQSTPLSETPSQQHLIQRQPSEPNNISFSLSRDKSSDSADVRFLNLSPTSPYRSPSRDNFSHTDRSKDESGGNVSLRNHPMSSRTTPLYNLSPNPMLMMTGSSGGPEMSPGDDLDMTSFSPKHFAMHLGDGDGMAMDGFFEAESGLDEDGGNGGGMHHMEGSHPGASVVNRHSNIETPTVFRKRSSNVSRKDGEHRNERGTVGGSRDNPDLDRHTPRQPFRERHSQMYTPGSPILDFMNSNLSPLVKTHTGSGVNSLRNTPLVPSSKYLASPKEKTSDDNYFLSSIMDPPDPDSKHTFSPNLRPSVHSEERRSSRSYPPHKTHSTRPSMPQKRPVKAPSSSRNYPNQSGGSLSSSNTNMSSANTNMSSAGFKPQMEMMMMEQQDSRRSMSEINVGLHSSSSTNSGYYKESTGSGRLRGGPNSQSQHYPPHHRAPQGMTPQSNMPPYSHHRQQHPLPPMKGRYMPPPSGHPKQSAPPSSNMMRQPGGPGSLGLYTPQPTNSAISQQHSLSVQPQWSHSPHVPTTPIGSRTGGEHARMQPPNSGMRGRGGGQHHRSSTPISNKDGSPSSVSSEGKRNPCNCKKSRCLKLYCECFANEIYCDGCNCNDCQNIAAYEIKRVEAIKATKAKNPNAFKQKIHKGSIATTAVGPNPSSHNMGCRCKKSACLKKYCECFEAGVICGEKCKCVQCLNFVGSQALIDRRRKIKDHKGAAAAMTAANDAWKRGATPVPGFEKEKHSGSSAANPHLRSPPQQSSLTSPHISSVPPSRIPFSSGGSGNMLPFHPTPTPNAGRGGISVRPQSLFIPPSGALSSSSQHHSYPHRPFTSPPPIGTGPFVSGSKPSKMGAGSRHSGGSMYGMMSSSSMKRYRSPISNMTPLRHGSTPMRLGFDPLLSKKARKVKPGQLEPTKSIFGKNPQQPCTTALAILSYLPNEDLYNTSLVCKEWSDLSLNEELWDLYPLDS</sequence>
<feature type="compositionally biased region" description="Polar residues" evidence="4">
    <location>
        <begin position="502"/>
        <end position="514"/>
    </location>
</feature>
<feature type="compositionally biased region" description="Polar residues" evidence="4">
    <location>
        <begin position="458"/>
        <end position="467"/>
    </location>
</feature>
<feature type="compositionally biased region" description="Pro residues" evidence="4">
    <location>
        <begin position="341"/>
        <end position="358"/>
    </location>
</feature>
<organism evidence="7">
    <name type="scientific">Corethron hystrix</name>
    <dbReference type="NCBI Taxonomy" id="216773"/>
    <lineage>
        <taxon>Eukaryota</taxon>
        <taxon>Sar</taxon>
        <taxon>Stramenopiles</taxon>
        <taxon>Ochrophyta</taxon>
        <taxon>Bacillariophyta</taxon>
        <taxon>Coscinodiscophyceae</taxon>
        <taxon>Corethrophycidae</taxon>
        <taxon>Corethrales</taxon>
        <taxon>Corethraceae</taxon>
        <taxon>Corethron</taxon>
    </lineage>
</organism>
<feature type="compositionally biased region" description="Basic and acidic residues" evidence="4">
    <location>
        <begin position="50"/>
        <end position="62"/>
    </location>
</feature>
<dbReference type="SUPFAM" id="SSF81383">
    <property type="entry name" value="F-box domain"/>
    <property type="match status" value="1"/>
</dbReference>
<evidence type="ECO:0000256" key="3">
    <source>
        <dbReference type="ARBA" id="ARBA00023242"/>
    </source>
</evidence>
<dbReference type="SMART" id="SM01114">
    <property type="entry name" value="CXC"/>
    <property type="match status" value="2"/>
</dbReference>
<proteinExistence type="inferred from homology"/>
<feature type="compositionally biased region" description="Basic and acidic residues" evidence="4">
    <location>
        <begin position="147"/>
        <end position="159"/>
    </location>
</feature>
<accession>A0A7S1FR41</accession>
<comment type="similarity">
    <text evidence="2">Belongs to the lin-54 family.</text>
</comment>
<name>A0A7S1FR41_9STRA</name>
<feature type="domain" description="F-box" evidence="5">
    <location>
        <begin position="1403"/>
        <end position="1442"/>
    </location>
</feature>
<evidence type="ECO:0000256" key="4">
    <source>
        <dbReference type="SAM" id="MobiDB-lite"/>
    </source>
</evidence>
<feature type="compositionally biased region" description="Polar residues" evidence="4">
    <location>
        <begin position="199"/>
        <end position="223"/>
    </location>
</feature>
<dbReference type="EMBL" id="HBFR01012400">
    <property type="protein sequence ID" value="CAD8881744.1"/>
    <property type="molecule type" value="Transcribed_RNA"/>
</dbReference>
<evidence type="ECO:0000259" key="6">
    <source>
        <dbReference type="PROSITE" id="PS51634"/>
    </source>
</evidence>
<feature type="compositionally biased region" description="Polar residues" evidence="4">
    <location>
        <begin position="96"/>
        <end position="107"/>
    </location>
</feature>
<keyword evidence="3" id="KW-0539">Nucleus</keyword>
<dbReference type="InterPro" id="IPR033467">
    <property type="entry name" value="Tesmin/TSO1-like_CXC"/>
</dbReference>
<dbReference type="PROSITE" id="PS50181">
    <property type="entry name" value="FBOX"/>
    <property type="match status" value="1"/>
</dbReference>
<evidence type="ECO:0008006" key="8">
    <source>
        <dbReference type="Google" id="ProtNLM"/>
    </source>
</evidence>
<feature type="compositionally biased region" description="Basic and acidic residues" evidence="4">
    <location>
        <begin position="695"/>
        <end position="713"/>
    </location>
</feature>
<evidence type="ECO:0000256" key="2">
    <source>
        <dbReference type="ARBA" id="ARBA00007267"/>
    </source>
</evidence>